<accession>A0A914X454</accession>
<dbReference type="Pfam" id="PF04371">
    <property type="entry name" value="PAD_porph"/>
    <property type="match status" value="1"/>
</dbReference>
<dbReference type="GO" id="GO:0004668">
    <property type="term" value="F:protein-arginine deiminase activity"/>
    <property type="evidence" value="ECO:0007669"/>
    <property type="project" value="InterPro"/>
</dbReference>
<evidence type="ECO:0000256" key="1">
    <source>
        <dbReference type="ARBA" id="ARBA00022801"/>
    </source>
</evidence>
<dbReference type="AlphaFoldDB" id="A0A914X454"/>
<protein>
    <submittedName>
        <fullName evidence="3">Agmatine deiminase</fullName>
    </submittedName>
</protein>
<keyword evidence="1" id="KW-0378">Hydrolase</keyword>
<evidence type="ECO:0000313" key="2">
    <source>
        <dbReference type="Proteomes" id="UP000887566"/>
    </source>
</evidence>
<reference evidence="3" key="1">
    <citation type="submission" date="2022-11" db="UniProtKB">
        <authorList>
            <consortium name="WormBaseParasite"/>
        </authorList>
    </citation>
    <scope>IDENTIFICATION</scope>
</reference>
<dbReference type="InterPro" id="IPR007466">
    <property type="entry name" value="Peptidyl-Arg-deiminase_porph"/>
</dbReference>
<organism evidence="2 3">
    <name type="scientific">Plectus sambesii</name>
    <dbReference type="NCBI Taxonomy" id="2011161"/>
    <lineage>
        <taxon>Eukaryota</taxon>
        <taxon>Metazoa</taxon>
        <taxon>Ecdysozoa</taxon>
        <taxon>Nematoda</taxon>
        <taxon>Chromadorea</taxon>
        <taxon>Plectida</taxon>
        <taxon>Plectina</taxon>
        <taxon>Plectoidea</taxon>
        <taxon>Plectidae</taxon>
        <taxon>Plectus</taxon>
    </lineage>
</organism>
<name>A0A914X454_9BILA</name>
<sequence>MSASQQSNQLGRVTVVLAPPSSSNAYYASSRNVIIDFMVVYAKKIIEAGRDNVIVLVDKETKKTIGERLPRDVLLEAHVEDIWMRDFSPAGLNSQALFTYRPNYLSANDARLIQRSLTDTVAACGDTNFRGSNLILDGGNVVDNFIDSAIVTDRVLKDNPTMSRASIEQELRLKLNYSRIAIIPSEPDDRTGHSDGMVAFLDKKILAVSPPTTAVEAKLWDSLRQSFGNDTTFISLNSEYKDEVWRGYGSACGLHVNMLATDSALYVPTFGADAENQQRGQSAAKDAEVLGQIRAAIGGGINAKKVVEVPVPFAVCRMGGSVRCLSWAAKGPVADRLVESAQTGRC</sequence>
<dbReference type="SUPFAM" id="SSF55909">
    <property type="entry name" value="Pentein"/>
    <property type="match status" value="1"/>
</dbReference>
<dbReference type="PANTHER" id="PTHR31377:SF0">
    <property type="entry name" value="AGMATINE DEIMINASE-RELATED"/>
    <property type="match status" value="1"/>
</dbReference>
<dbReference type="PANTHER" id="PTHR31377">
    <property type="entry name" value="AGMATINE DEIMINASE-RELATED"/>
    <property type="match status" value="1"/>
</dbReference>
<keyword evidence="2" id="KW-1185">Reference proteome</keyword>
<proteinExistence type="predicted"/>
<evidence type="ECO:0000313" key="3">
    <source>
        <dbReference type="WBParaSite" id="PSAMB.scaffold6271size9840.g28189.t1"/>
    </source>
</evidence>
<dbReference type="Proteomes" id="UP000887566">
    <property type="component" value="Unplaced"/>
</dbReference>
<dbReference type="Gene3D" id="3.75.10.10">
    <property type="entry name" value="L-arginine/glycine Amidinotransferase, Chain A"/>
    <property type="match status" value="1"/>
</dbReference>
<dbReference type="GO" id="GO:0047632">
    <property type="term" value="F:agmatine deiminase activity"/>
    <property type="evidence" value="ECO:0007669"/>
    <property type="project" value="TreeGrafter"/>
</dbReference>
<dbReference type="GO" id="GO:0009446">
    <property type="term" value="P:putrescine biosynthetic process"/>
    <property type="evidence" value="ECO:0007669"/>
    <property type="project" value="InterPro"/>
</dbReference>
<dbReference type="WBParaSite" id="PSAMB.scaffold6271size9840.g28189.t1">
    <property type="protein sequence ID" value="PSAMB.scaffold6271size9840.g28189.t1"/>
    <property type="gene ID" value="PSAMB.scaffold6271size9840.g28189"/>
</dbReference>